<dbReference type="EMBL" id="JAAHBV010000228">
    <property type="protein sequence ID" value="NER60427.1"/>
    <property type="molecule type" value="Genomic_DNA"/>
</dbReference>
<proteinExistence type="predicted"/>
<keyword evidence="4" id="KW-1185">Reference proteome</keyword>
<name>A0A6B3NYK6_9PSED</name>
<protein>
    <submittedName>
        <fullName evidence="2">Uncharacterized protein</fullName>
    </submittedName>
</protein>
<dbReference type="AlphaFoldDB" id="A0A6B3NYK6"/>
<dbReference type="Proteomes" id="UP000480410">
    <property type="component" value="Unassembled WGS sequence"/>
</dbReference>
<reference evidence="3 4" key="1">
    <citation type="submission" date="2020-02" db="EMBL/GenBank/DDBJ databases">
        <title>Broccoli isolated Pseudomonas sp.</title>
        <authorList>
            <person name="Fujikawa T."/>
            <person name="Sawada H."/>
        </authorList>
    </citation>
    <scope>NUCLEOTIDE SEQUENCE [LARGE SCALE GENOMIC DNA]</scope>
    <source>
        <strain evidence="2 4">MAFF212427</strain>
        <strain evidence="1 3">MAFF212428</strain>
    </source>
</reference>
<dbReference type="Proteomes" id="UP000482634">
    <property type="component" value="Unassembled WGS sequence"/>
</dbReference>
<gene>
    <name evidence="1" type="ORF">G3435_11385</name>
    <name evidence="2" type="ORF">G3436_23200</name>
</gene>
<evidence type="ECO:0000313" key="3">
    <source>
        <dbReference type="Proteomes" id="UP000480410"/>
    </source>
</evidence>
<comment type="caution">
    <text evidence="2">The sequence shown here is derived from an EMBL/GenBank/DDBJ whole genome shotgun (WGS) entry which is preliminary data.</text>
</comment>
<accession>A0A6M0CZ02</accession>
<evidence type="ECO:0000313" key="2">
    <source>
        <dbReference type="EMBL" id="NER66231.1"/>
    </source>
</evidence>
<sequence length="223" mass="25486">MSTTEGFRMIGDNRLSFADEVVGEDRQNMMDLLVYAEMYATQAVAHNRQPEAWHEFYHACLLRHGCRLVSFLAQSTARALTPQHVRDFKVVLVERGENEVFVQLVSQSLAAMQLEEKAARHFASSAMPQREAEKALLCKVSPCYTDAHNQPYLGFCGLVMRYEVEVDHGFLTDVYHRFVTLTPHGGCYLFDRGVYAEHRTLVLQNTERLSEWFFAASQAQGTR</sequence>
<evidence type="ECO:0000313" key="1">
    <source>
        <dbReference type="EMBL" id="NER60427.1"/>
    </source>
</evidence>
<dbReference type="RefSeq" id="WP_163949959.1">
    <property type="nucleotide sequence ID" value="NZ_JAAHBU010000418.1"/>
</dbReference>
<accession>A0A6B3NYK6</accession>
<evidence type="ECO:0000313" key="4">
    <source>
        <dbReference type="Proteomes" id="UP000482634"/>
    </source>
</evidence>
<dbReference type="EMBL" id="JAAHBU010000418">
    <property type="protein sequence ID" value="NER66231.1"/>
    <property type="molecule type" value="Genomic_DNA"/>
</dbReference>
<organism evidence="2 4">
    <name type="scientific">Pseudomonas brassicae</name>
    <dbReference type="NCBI Taxonomy" id="2708063"/>
    <lineage>
        <taxon>Bacteria</taxon>
        <taxon>Pseudomonadati</taxon>
        <taxon>Pseudomonadota</taxon>
        <taxon>Gammaproteobacteria</taxon>
        <taxon>Pseudomonadales</taxon>
        <taxon>Pseudomonadaceae</taxon>
        <taxon>Pseudomonas</taxon>
    </lineage>
</organism>